<sequence>MKNVVINHYKTGKIETLDDALAYFNSMVSLNPLPSITVFNHVLSSTSKIGCYSDEKIQSAAKMFDEMIKRGVQPNIITCDTIITGLCRVGELDNALELLRNMTRWNCKATILCSLIITALCKSGLVDEALDLFSEMVDVPKIAPDVVVYTSLIMGCAILTG</sequence>
<accession>A0A4Y7J7A8</accession>
<organism evidence="4 5">
    <name type="scientific">Papaver somniferum</name>
    <name type="common">Opium poppy</name>
    <dbReference type="NCBI Taxonomy" id="3469"/>
    <lineage>
        <taxon>Eukaryota</taxon>
        <taxon>Viridiplantae</taxon>
        <taxon>Streptophyta</taxon>
        <taxon>Embryophyta</taxon>
        <taxon>Tracheophyta</taxon>
        <taxon>Spermatophyta</taxon>
        <taxon>Magnoliopsida</taxon>
        <taxon>Ranunculales</taxon>
        <taxon>Papaveraceae</taxon>
        <taxon>Papaveroideae</taxon>
        <taxon>Papaver</taxon>
    </lineage>
</organism>
<evidence type="ECO:0000256" key="3">
    <source>
        <dbReference type="PROSITE-ProRule" id="PRU00708"/>
    </source>
</evidence>
<evidence type="ECO:0000313" key="5">
    <source>
        <dbReference type="Proteomes" id="UP000316621"/>
    </source>
</evidence>
<dbReference type="InterPro" id="IPR002885">
    <property type="entry name" value="PPR_rpt"/>
</dbReference>
<evidence type="ECO:0000256" key="2">
    <source>
        <dbReference type="ARBA" id="ARBA00022737"/>
    </source>
</evidence>
<dbReference type="Gramene" id="RZC55811">
    <property type="protein sequence ID" value="RZC55811"/>
    <property type="gene ID" value="C5167_014666"/>
</dbReference>
<evidence type="ECO:0000256" key="1">
    <source>
        <dbReference type="ARBA" id="ARBA00007626"/>
    </source>
</evidence>
<dbReference type="Proteomes" id="UP000316621">
    <property type="component" value="Chromosome 3"/>
</dbReference>
<keyword evidence="5" id="KW-1185">Reference proteome</keyword>
<evidence type="ECO:0008006" key="6">
    <source>
        <dbReference type="Google" id="ProtNLM"/>
    </source>
</evidence>
<proteinExistence type="inferred from homology"/>
<keyword evidence="2" id="KW-0677">Repeat</keyword>
<protein>
    <recommendedName>
        <fullName evidence="6">Pentacotripeptide-repeat region of PRORP domain-containing protein</fullName>
    </recommendedName>
</protein>
<gene>
    <name evidence="4" type="ORF">C5167_014666</name>
</gene>
<dbReference type="InterPro" id="IPR011990">
    <property type="entry name" value="TPR-like_helical_dom_sf"/>
</dbReference>
<dbReference type="PANTHER" id="PTHR47938:SF35">
    <property type="entry name" value="PENTATRICOPEPTIDE REPEAT-CONTAINING PROTEIN 4, MITOCHONDRIAL-RELATED"/>
    <property type="match status" value="1"/>
</dbReference>
<dbReference type="Gene3D" id="1.25.40.10">
    <property type="entry name" value="Tetratricopeptide repeat domain"/>
    <property type="match status" value="1"/>
</dbReference>
<dbReference type="EMBL" id="CM010717">
    <property type="protein sequence ID" value="RZC55811.1"/>
    <property type="molecule type" value="Genomic_DNA"/>
</dbReference>
<dbReference type="PROSITE" id="PS51375">
    <property type="entry name" value="PPR"/>
    <property type="match status" value="1"/>
</dbReference>
<comment type="similarity">
    <text evidence="1">Belongs to the PPR family. P subfamily.</text>
</comment>
<reference evidence="4 5" key="1">
    <citation type="journal article" date="2018" name="Science">
        <title>The opium poppy genome and morphinan production.</title>
        <authorList>
            <person name="Guo L."/>
            <person name="Winzer T."/>
            <person name="Yang X."/>
            <person name="Li Y."/>
            <person name="Ning Z."/>
            <person name="He Z."/>
            <person name="Teodor R."/>
            <person name="Lu Y."/>
            <person name="Bowser T.A."/>
            <person name="Graham I.A."/>
            <person name="Ye K."/>
        </authorList>
    </citation>
    <scope>NUCLEOTIDE SEQUENCE [LARGE SCALE GENOMIC DNA]</scope>
    <source>
        <strain evidence="5">cv. HN1</strain>
        <tissue evidence="4">Leaves</tissue>
    </source>
</reference>
<evidence type="ECO:0000313" key="4">
    <source>
        <dbReference type="EMBL" id="RZC55811.1"/>
    </source>
</evidence>
<dbReference type="AlphaFoldDB" id="A0A4Y7J7A8"/>
<dbReference type="NCBIfam" id="TIGR00756">
    <property type="entry name" value="PPR"/>
    <property type="match status" value="3"/>
</dbReference>
<dbReference type="GO" id="GO:0003729">
    <property type="term" value="F:mRNA binding"/>
    <property type="evidence" value="ECO:0007669"/>
    <property type="project" value="TreeGrafter"/>
</dbReference>
<dbReference type="Pfam" id="PF13041">
    <property type="entry name" value="PPR_2"/>
    <property type="match status" value="2"/>
</dbReference>
<name>A0A4Y7J7A8_PAPSO</name>
<dbReference type="PANTHER" id="PTHR47938">
    <property type="entry name" value="RESPIRATORY COMPLEX I CHAPERONE (CIA84), PUTATIVE (AFU_ORTHOLOGUE AFUA_2G06020)-RELATED"/>
    <property type="match status" value="1"/>
</dbReference>
<feature type="repeat" description="PPR" evidence="3">
    <location>
        <begin position="75"/>
        <end position="109"/>
    </location>
</feature>